<sequence length="99" mass="11504">MKLGKRKVELTYEIVKLRRRKVKPSKRKGKLTYEIVKLKHQIVKLTPQLQPNPSIALLFASSEKRKNQPHPCVKVTWSIVKLKERKVKLGKSIGKLTHV</sequence>
<dbReference type="EMBL" id="JAUJWW010000001">
    <property type="protein sequence ID" value="MDN7226446.1"/>
    <property type="molecule type" value="Genomic_DNA"/>
</dbReference>
<organism evidence="1 2">
    <name type="scientific">Planococcus liqunii</name>
    <dbReference type="NCBI Taxonomy" id="3058394"/>
    <lineage>
        <taxon>Bacteria</taxon>
        <taxon>Bacillati</taxon>
        <taxon>Bacillota</taxon>
        <taxon>Bacilli</taxon>
        <taxon>Bacillales</taxon>
        <taxon>Caryophanaceae</taxon>
        <taxon>Planococcus</taxon>
    </lineage>
</organism>
<dbReference type="RefSeq" id="WP_301725494.1">
    <property type="nucleotide sequence ID" value="NZ_JAUJWW010000001.1"/>
</dbReference>
<evidence type="ECO:0000313" key="2">
    <source>
        <dbReference type="Proteomes" id="UP001172054"/>
    </source>
</evidence>
<accession>A0ABT8MNH7</accession>
<keyword evidence="2" id="KW-1185">Reference proteome</keyword>
<reference evidence="1 2" key="1">
    <citation type="submission" date="2023-06" db="EMBL/GenBank/DDBJ databases">
        <title>Novel species in genus Planococcus.</title>
        <authorList>
            <person name="Ning S."/>
        </authorList>
    </citation>
    <scope>NUCLEOTIDE SEQUENCE [LARGE SCALE GENOMIC DNA]</scope>
    <source>
        <strain evidence="1 2">N064</strain>
    </source>
</reference>
<comment type="caution">
    <text evidence="1">The sequence shown here is derived from an EMBL/GenBank/DDBJ whole genome shotgun (WGS) entry which is preliminary data.</text>
</comment>
<evidence type="ECO:0000313" key="1">
    <source>
        <dbReference type="EMBL" id="MDN7226446.1"/>
    </source>
</evidence>
<name>A0ABT8MNH7_9BACL</name>
<proteinExistence type="predicted"/>
<gene>
    <name evidence="1" type="ORF">QWY15_03975</name>
</gene>
<protein>
    <submittedName>
        <fullName evidence="1">Uncharacterized protein</fullName>
    </submittedName>
</protein>
<dbReference type="Proteomes" id="UP001172054">
    <property type="component" value="Unassembled WGS sequence"/>
</dbReference>